<dbReference type="AlphaFoldDB" id="W5YV84"/>
<dbReference type="KEGG" id="msr:AU15_10910"/>
<evidence type="ECO:0000313" key="1">
    <source>
        <dbReference type="EMBL" id="AHI33162.1"/>
    </source>
</evidence>
<sequence length="272" mass="29698">MILIGFCQAAIADGLARDEIIHDFEARQGVVIPGPDSNTRSTYIDLGTSQGVSVGDLFSVTDPGQTVTHPATGEEMTLESEASALLGITRANENHSIARVIKGAPPKTGEKVRRFWGLDAYFIDPQDQGRELYSELRSQLPHIYWLGYSSGDEASAPDGFSGLVFRYTDSRLNVDHVPDWPIASYKIQGSQNGFDPQPLVQADMGQGLPPLPYPERRALLETQPISSDLIVNGPELLIAAGTEDRITVSSYQPRRYSKLSVSPYRTATGCFP</sequence>
<accession>W5YV84</accession>
<dbReference type="HOGENOM" id="CLU_1022346_0_0_6"/>
<proteinExistence type="predicted"/>
<gene>
    <name evidence="1" type="ORF">AU15_10910</name>
</gene>
<reference evidence="1 2" key="1">
    <citation type="journal article" date="2014" name="Genome Announc.">
        <title>Draft Genome Sequences of Marinobacter similis A3d10T and Marinobacter salarius R9SW1T.</title>
        <authorList>
            <person name="Ivanova E.P."/>
            <person name="Ng H.J."/>
            <person name="Webb H.K."/>
            <person name="Feng G."/>
            <person name="Oshima K."/>
            <person name="Hattori M."/>
            <person name="Ohkuma M."/>
            <person name="Sergeev A.F."/>
            <person name="Mikhailov V.V."/>
            <person name="Crawford R.J."/>
            <person name="Sawabe T."/>
        </authorList>
    </citation>
    <scope>NUCLEOTIDE SEQUENCE [LARGE SCALE GENOMIC DNA]</scope>
    <source>
        <strain evidence="2">A3d10 and R9SW1</strain>
    </source>
</reference>
<dbReference type="Proteomes" id="UP000035081">
    <property type="component" value="Chromosome"/>
</dbReference>
<dbReference type="EMBL" id="CP007152">
    <property type="protein sequence ID" value="AHI33162.1"/>
    <property type="molecule type" value="Genomic_DNA"/>
</dbReference>
<evidence type="ECO:0000313" key="2">
    <source>
        <dbReference type="Proteomes" id="UP000035081"/>
    </source>
</evidence>
<protein>
    <submittedName>
        <fullName evidence="1">Uncharacterized protein</fullName>
    </submittedName>
</protein>
<name>W5YV84_9GAMM</name>
<organism evidence="1 2">
    <name type="scientific">Marinobacter salarius</name>
    <dbReference type="NCBI Taxonomy" id="1420917"/>
    <lineage>
        <taxon>Bacteria</taxon>
        <taxon>Pseudomonadati</taxon>
        <taxon>Pseudomonadota</taxon>
        <taxon>Gammaproteobacteria</taxon>
        <taxon>Pseudomonadales</taxon>
        <taxon>Marinobacteraceae</taxon>
        <taxon>Marinobacter</taxon>
    </lineage>
</organism>